<dbReference type="Proteomes" id="UP000035444">
    <property type="component" value="Unassembled WGS sequence"/>
</dbReference>
<dbReference type="CDD" id="cd07720">
    <property type="entry name" value="OPHC2-like_MBL-fold"/>
    <property type="match status" value="1"/>
</dbReference>
<dbReference type="EMBL" id="LAQL01000013">
    <property type="protein sequence ID" value="KLN59567.1"/>
    <property type="molecule type" value="Genomic_DNA"/>
</dbReference>
<dbReference type="InterPro" id="IPR006311">
    <property type="entry name" value="TAT_signal"/>
</dbReference>
<name>A0A0H2MFM5_9PROT</name>
<evidence type="ECO:0000256" key="1">
    <source>
        <dbReference type="ARBA" id="ARBA00007749"/>
    </source>
</evidence>
<keyword evidence="5" id="KW-0732">Signal</keyword>
<dbReference type="Pfam" id="PF00753">
    <property type="entry name" value="Lactamase_B"/>
    <property type="match status" value="1"/>
</dbReference>
<evidence type="ECO:0000259" key="6">
    <source>
        <dbReference type="SMART" id="SM00849"/>
    </source>
</evidence>
<dbReference type="RefSeq" id="WP_047765417.1">
    <property type="nucleotide sequence ID" value="NZ_LAQL01000013.1"/>
</dbReference>
<feature type="domain" description="Metallo-beta-lactamase" evidence="6">
    <location>
        <begin position="93"/>
        <end position="283"/>
    </location>
</feature>
<dbReference type="GO" id="GO:0016787">
    <property type="term" value="F:hydrolase activity"/>
    <property type="evidence" value="ECO:0007669"/>
    <property type="project" value="UniProtKB-KW"/>
</dbReference>
<keyword evidence="3" id="KW-0378">Hydrolase</keyword>
<evidence type="ECO:0000256" key="5">
    <source>
        <dbReference type="SAM" id="SignalP"/>
    </source>
</evidence>
<accession>A0A0H2MFM5</accession>
<dbReference type="Gene3D" id="3.60.15.10">
    <property type="entry name" value="Ribonuclease Z/Hydroxyacylglutathione hydrolase-like"/>
    <property type="match status" value="1"/>
</dbReference>
<dbReference type="GO" id="GO:0046872">
    <property type="term" value="F:metal ion binding"/>
    <property type="evidence" value="ECO:0007669"/>
    <property type="project" value="UniProtKB-KW"/>
</dbReference>
<dbReference type="SUPFAM" id="SSF56281">
    <property type="entry name" value="Metallo-hydrolase/oxidoreductase"/>
    <property type="match status" value="1"/>
</dbReference>
<dbReference type="OrthoDB" id="9773738at2"/>
<comment type="caution">
    <text evidence="7">The sequence shown here is derived from an EMBL/GenBank/DDBJ whole genome shotgun (WGS) entry which is preliminary data.</text>
</comment>
<keyword evidence="4" id="KW-0862">Zinc</keyword>
<keyword evidence="8" id="KW-1185">Reference proteome</keyword>
<protein>
    <submittedName>
        <fullName evidence="7">Metallo-beta-lactamase</fullName>
    </submittedName>
</protein>
<dbReference type="AlphaFoldDB" id="A0A0H2MFM5"/>
<dbReference type="InterPro" id="IPR051013">
    <property type="entry name" value="MBL_superfamily_lactonases"/>
</dbReference>
<dbReference type="InterPro" id="IPR001279">
    <property type="entry name" value="Metallo-B-lactamas"/>
</dbReference>
<proteinExistence type="inferred from homology"/>
<feature type="signal peptide" evidence="5">
    <location>
        <begin position="1"/>
        <end position="28"/>
    </location>
</feature>
<dbReference type="PANTHER" id="PTHR42978:SF6">
    <property type="entry name" value="QUORUM-QUENCHING LACTONASE YTNP-RELATED"/>
    <property type="match status" value="1"/>
</dbReference>
<evidence type="ECO:0000256" key="3">
    <source>
        <dbReference type="ARBA" id="ARBA00022801"/>
    </source>
</evidence>
<keyword evidence="2" id="KW-0479">Metal-binding</keyword>
<comment type="similarity">
    <text evidence="1">Belongs to the metallo-beta-lactamase superfamily.</text>
</comment>
<dbReference type="SMART" id="SM00849">
    <property type="entry name" value="Lactamase_B"/>
    <property type="match status" value="1"/>
</dbReference>
<feature type="chain" id="PRO_5002596929" evidence="5">
    <location>
        <begin position="29"/>
        <end position="310"/>
    </location>
</feature>
<evidence type="ECO:0000256" key="2">
    <source>
        <dbReference type="ARBA" id="ARBA00022723"/>
    </source>
</evidence>
<organism evidence="7 8">
    <name type="scientific">Kiloniella spongiae</name>
    <dbReference type="NCBI Taxonomy" id="1489064"/>
    <lineage>
        <taxon>Bacteria</taxon>
        <taxon>Pseudomonadati</taxon>
        <taxon>Pseudomonadota</taxon>
        <taxon>Alphaproteobacteria</taxon>
        <taxon>Rhodospirillales</taxon>
        <taxon>Kiloniellaceae</taxon>
        <taxon>Kiloniella</taxon>
    </lineage>
</organism>
<dbReference type="PATRIC" id="fig|1489064.4.peg.389"/>
<gene>
    <name evidence="7" type="ORF">WH96_17005</name>
</gene>
<dbReference type="PANTHER" id="PTHR42978">
    <property type="entry name" value="QUORUM-QUENCHING LACTONASE YTNP-RELATED-RELATED"/>
    <property type="match status" value="1"/>
</dbReference>
<evidence type="ECO:0000313" key="7">
    <source>
        <dbReference type="EMBL" id="KLN59567.1"/>
    </source>
</evidence>
<reference evidence="7 8" key="1">
    <citation type="submission" date="2015-03" db="EMBL/GenBank/DDBJ databases">
        <title>Genome Sequence of Kiloniella spongiae MEBiC09566, isolated from a marine sponge.</title>
        <authorList>
            <person name="Shao Z."/>
            <person name="Wang L."/>
            <person name="Li X."/>
        </authorList>
    </citation>
    <scope>NUCLEOTIDE SEQUENCE [LARGE SCALE GENOMIC DNA]</scope>
    <source>
        <strain evidence="7 8">MEBiC09566</strain>
    </source>
</reference>
<sequence>MSVEFSRRALLGAAMALPFTLPTGSVLAKGNVSPANSTFARSFSIGKFVVSTILDGSTLRDDARDLFSISTTAEEFDSVSASNFLSTESFQLYFTPTLVDTGTELVLFDTGLGNGGIQAGLSELGVSPEQIDIVVITHMHPDHIGGLVTDGEFTFPNARFVTAATEYDHWSKFDDDHRIGGLVKTNVVPLVEKTSFIQNGESVVSGITAISAPGHTPGHTIYMLESAGQQLLLTADMANHYVWAFQNPEWAIIFDGDRDLAAKTRRKNMDMMAADKIPMIGYHMPFPGMGFVETRGSGFRFVPVSYQFTI</sequence>
<evidence type="ECO:0000313" key="8">
    <source>
        <dbReference type="Proteomes" id="UP000035444"/>
    </source>
</evidence>
<dbReference type="PROSITE" id="PS51318">
    <property type="entry name" value="TAT"/>
    <property type="match status" value="1"/>
</dbReference>
<evidence type="ECO:0000256" key="4">
    <source>
        <dbReference type="ARBA" id="ARBA00022833"/>
    </source>
</evidence>
<dbReference type="InterPro" id="IPR036866">
    <property type="entry name" value="RibonucZ/Hydroxyglut_hydro"/>
</dbReference>
<dbReference type="STRING" id="1489064.WH96_17005"/>